<evidence type="ECO:0000313" key="3">
    <source>
        <dbReference type="Proteomes" id="UP000000450"/>
    </source>
</evidence>
<dbReference type="EMBL" id="CP001392">
    <property type="protein sequence ID" value="ACM31900.1"/>
    <property type="molecule type" value="Genomic_DNA"/>
</dbReference>
<name>A0A9J9U9K1_ACIET</name>
<reference evidence="2 3" key="1">
    <citation type="journal article" date="2010" name="J. Bacteriol.">
        <title>Completed genome sequence of the anaerobic iron-oxidizing bacterium Acidovorax ebreus strain TPSY.</title>
        <authorList>
            <person name="Byrne-Bailey K.G."/>
            <person name="Weber K.A."/>
            <person name="Chair A.H."/>
            <person name="Bose S."/>
            <person name="Knox T."/>
            <person name="Spanbauer T.L."/>
            <person name="Chertkov O."/>
            <person name="Coates J.D."/>
        </authorList>
    </citation>
    <scope>NUCLEOTIDE SEQUENCE [LARGE SCALE GENOMIC DNA]</scope>
    <source>
        <strain evidence="2 3">TPSY</strain>
    </source>
</reference>
<evidence type="ECO:0008006" key="4">
    <source>
        <dbReference type="Google" id="ProtNLM"/>
    </source>
</evidence>
<sequence>MPVLSPFPFRLPRRLAPLGLCALLASGASAVQAQADSAPRPAVLPPVQTAGALHYQCGGIGTDESTAMRAAMKDYPLSLLFARADGAYEANVDVRITPQGGGDAMQLRAGGPVCLLQLPAGSYRVEVQGAGQNHSRTVQVGRAPQTLDFRF</sequence>
<accession>A0A9J9U9K1</accession>
<dbReference type="AlphaFoldDB" id="A0A9J9U9K1"/>
<evidence type="ECO:0000313" key="2">
    <source>
        <dbReference type="EMBL" id="ACM31900.1"/>
    </source>
</evidence>
<feature type="signal peptide" evidence="1">
    <location>
        <begin position="1"/>
        <end position="33"/>
    </location>
</feature>
<organism evidence="2 3">
    <name type="scientific">Acidovorax ebreus (strain TPSY)</name>
    <name type="common">Diaphorobacter sp. (strain TPSY)</name>
    <dbReference type="NCBI Taxonomy" id="535289"/>
    <lineage>
        <taxon>Bacteria</taxon>
        <taxon>Pseudomonadati</taxon>
        <taxon>Pseudomonadota</taxon>
        <taxon>Betaproteobacteria</taxon>
        <taxon>Burkholderiales</taxon>
        <taxon>Comamonadaceae</taxon>
        <taxon>Diaphorobacter</taxon>
    </lineage>
</organism>
<dbReference type="KEGG" id="dia:Dtpsy_0416"/>
<keyword evidence="1" id="KW-0732">Signal</keyword>
<dbReference type="RefSeq" id="WP_012655460.1">
    <property type="nucleotide sequence ID" value="NC_011992.1"/>
</dbReference>
<dbReference type="Proteomes" id="UP000000450">
    <property type="component" value="Chromosome"/>
</dbReference>
<dbReference type="GeneID" id="84683069"/>
<gene>
    <name evidence="2" type="ordered locus">Dtpsy_0416</name>
</gene>
<feature type="chain" id="PRO_5039934271" description="Carboxypeptidase regulatory-like domain-containing protein" evidence="1">
    <location>
        <begin position="34"/>
        <end position="151"/>
    </location>
</feature>
<proteinExistence type="predicted"/>
<evidence type="ECO:0000256" key="1">
    <source>
        <dbReference type="SAM" id="SignalP"/>
    </source>
</evidence>
<protein>
    <recommendedName>
        <fullName evidence="4">Carboxypeptidase regulatory-like domain-containing protein</fullName>
    </recommendedName>
</protein>
<keyword evidence="3" id="KW-1185">Reference proteome</keyword>